<dbReference type="InterPro" id="IPR036249">
    <property type="entry name" value="Thioredoxin-like_sf"/>
</dbReference>
<dbReference type="InterPro" id="IPR044629">
    <property type="entry name" value="GSTL1/2/3"/>
</dbReference>
<dbReference type="Gene3D" id="3.40.30.10">
    <property type="entry name" value="Glutaredoxin"/>
    <property type="match status" value="1"/>
</dbReference>
<dbReference type="EMBL" id="JAAIUW010000010">
    <property type="protein sequence ID" value="KAF7811438.1"/>
    <property type="molecule type" value="Genomic_DNA"/>
</dbReference>
<gene>
    <name evidence="2" type="ORF">G2W53_032414</name>
</gene>
<keyword evidence="3" id="KW-1185">Reference proteome</keyword>
<dbReference type="PANTHER" id="PTHR44328">
    <property type="entry name" value="GLUTATHIONE S-TRANSFERASE L1"/>
    <property type="match status" value="1"/>
</dbReference>
<organism evidence="2 3">
    <name type="scientific">Senna tora</name>
    <dbReference type="NCBI Taxonomy" id="362788"/>
    <lineage>
        <taxon>Eukaryota</taxon>
        <taxon>Viridiplantae</taxon>
        <taxon>Streptophyta</taxon>
        <taxon>Embryophyta</taxon>
        <taxon>Tracheophyta</taxon>
        <taxon>Spermatophyta</taxon>
        <taxon>Magnoliopsida</taxon>
        <taxon>eudicotyledons</taxon>
        <taxon>Gunneridae</taxon>
        <taxon>Pentapetalae</taxon>
        <taxon>rosids</taxon>
        <taxon>fabids</taxon>
        <taxon>Fabales</taxon>
        <taxon>Fabaceae</taxon>
        <taxon>Caesalpinioideae</taxon>
        <taxon>Cassia clade</taxon>
        <taxon>Senna</taxon>
    </lineage>
</organism>
<dbReference type="SUPFAM" id="SSF47616">
    <property type="entry name" value="GST C-terminal domain-like"/>
    <property type="match status" value="1"/>
</dbReference>
<evidence type="ECO:0000259" key="1">
    <source>
        <dbReference type="Pfam" id="PF13417"/>
    </source>
</evidence>
<dbReference type="Gene3D" id="1.20.1050.10">
    <property type="match status" value="1"/>
</dbReference>
<protein>
    <submittedName>
        <fullName evidence="2">Protein IN2-1-like protein B-like</fullName>
    </submittedName>
</protein>
<name>A0A834SXJ1_9FABA</name>
<dbReference type="GO" id="GO:0004364">
    <property type="term" value="F:glutathione transferase activity"/>
    <property type="evidence" value="ECO:0007669"/>
    <property type="project" value="InterPro"/>
</dbReference>
<comment type="caution">
    <text evidence="2">The sequence shown here is derived from an EMBL/GenBank/DDBJ whole genome shotgun (WGS) entry which is preliminary data.</text>
</comment>
<dbReference type="Proteomes" id="UP000634136">
    <property type="component" value="Unassembled WGS sequence"/>
</dbReference>
<proteinExistence type="predicted"/>
<accession>A0A834SXJ1</accession>
<sequence>MAVLLPLSSSPLTSIPDLSLPPSLPPSASGAVAIKFSRSHLRFPLKLPNVTSKSSGLTTTRPRAMATGVQEVLPPPLTSTSAPPSLFDGTTRQSHSEKSLSLFFFRCVDKGCISPTLARMHSVPGSHVTGLQDKIQLVPIDLQDRPAWYKEKVYPPNKVPSLEHNNEVRGESLDLMKYIDSNFEGPSLLPDDPAKREFAEELLSYTDTFYSAVSSSFKDLNVTEAGSAFDYIETALSKYDGAFFLGQFSLVDIAYAPFIERFRPFLMDVKNYDIAAGRPKLAAWIESFNPSTFHMIPGVFGWVPLEGNSMFVLNR</sequence>
<dbReference type="InterPro" id="IPR036282">
    <property type="entry name" value="Glutathione-S-Trfase_C_sf"/>
</dbReference>
<feature type="domain" description="GST N-terminal" evidence="1">
    <location>
        <begin position="130"/>
        <end position="186"/>
    </location>
</feature>
<dbReference type="Pfam" id="PF13417">
    <property type="entry name" value="GST_N_3"/>
    <property type="match status" value="1"/>
</dbReference>
<dbReference type="PANTHER" id="PTHR44328:SF11">
    <property type="entry name" value="GLUTATHIONE S-TRANSFERASE L2, CHLOROPLASTIC"/>
    <property type="match status" value="1"/>
</dbReference>
<dbReference type="InterPro" id="IPR004045">
    <property type="entry name" value="Glutathione_S-Trfase_N"/>
</dbReference>
<evidence type="ECO:0000313" key="2">
    <source>
        <dbReference type="EMBL" id="KAF7811438.1"/>
    </source>
</evidence>
<dbReference type="OrthoDB" id="4951845at2759"/>
<evidence type="ECO:0000313" key="3">
    <source>
        <dbReference type="Proteomes" id="UP000634136"/>
    </source>
</evidence>
<dbReference type="AlphaFoldDB" id="A0A834SXJ1"/>
<dbReference type="Pfam" id="PF13410">
    <property type="entry name" value="GST_C_2"/>
    <property type="match status" value="1"/>
</dbReference>
<dbReference type="SUPFAM" id="SSF52833">
    <property type="entry name" value="Thioredoxin-like"/>
    <property type="match status" value="1"/>
</dbReference>
<reference evidence="2" key="1">
    <citation type="submission" date="2020-09" db="EMBL/GenBank/DDBJ databases">
        <title>Genome-Enabled Discovery of Anthraquinone Biosynthesis in Senna tora.</title>
        <authorList>
            <person name="Kang S.-H."/>
            <person name="Pandey R.P."/>
            <person name="Lee C.-M."/>
            <person name="Sim J.-S."/>
            <person name="Jeong J.-T."/>
            <person name="Choi B.-S."/>
            <person name="Jung M."/>
            <person name="Ginzburg D."/>
            <person name="Zhao K."/>
            <person name="Won S.Y."/>
            <person name="Oh T.-J."/>
            <person name="Yu Y."/>
            <person name="Kim N.-H."/>
            <person name="Lee O.R."/>
            <person name="Lee T.-H."/>
            <person name="Bashyal P."/>
            <person name="Kim T.-S."/>
            <person name="Lee W.-H."/>
            <person name="Kawkins C."/>
            <person name="Kim C.-K."/>
            <person name="Kim J.S."/>
            <person name="Ahn B.O."/>
            <person name="Rhee S.Y."/>
            <person name="Sohng J.K."/>
        </authorList>
    </citation>
    <scope>NUCLEOTIDE SEQUENCE</scope>
    <source>
        <tissue evidence="2">Leaf</tissue>
    </source>
</reference>